<organism evidence="1 2">
    <name type="scientific">Saccharicrinis fermentans DSM 9555 = JCM 21142</name>
    <dbReference type="NCBI Taxonomy" id="869213"/>
    <lineage>
        <taxon>Bacteria</taxon>
        <taxon>Pseudomonadati</taxon>
        <taxon>Bacteroidota</taxon>
        <taxon>Bacteroidia</taxon>
        <taxon>Marinilabiliales</taxon>
        <taxon>Marinilabiliaceae</taxon>
        <taxon>Saccharicrinis</taxon>
    </lineage>
</organism>
<reference evidence="1 2" key="1">
    <citation type="journal article" date="2014" name="Genome Announc.">
        <title>Draft Genome Sequence of Cytophaga fermentans JCM 21142T, a Facultative Anaerobe Isolated from Marine Mud.</title>
        <authorList>
            <person name="Starns D."/>
            <person name="Oshima K."/>
            <person name="Suda W."/>
            <person name="Iino T."/>
            <person name="Yuki M."/>
            <person name="Inoue J."/>
            <person name="Kitamura K."/>
            <person name="Iida T."/>
            <person name="Darby A."/>
            <person name="Hattori M."/>
            <person name="Ohkuma M."/>
        </authorList>
    </citation>
    <scope>NUCLEOTIDE SEQUENCE [LARGE SCALE GENOMIC DNA]</scope>
    <source>
        <strain evidence="1 2">JCM 21142</strain>
    </source>
</reference>
<accession>W7YDI7</accession>
<evidence type="ECO:0000313" key="2">
    <source>
        <dbReference type="Proteomes" id="UP000019402"/>
    </source>
</evidence>
<evidence type="ECO:0000313" key="1">
    <source>
        <dbReference type="EMBL" id="GAF05543.1"/>
    </source>
</evidence>
<dbReference type="EMBL" id="BAMD01000094">
    <property type="protein sequence ID" value="GAF05543.1"/>
    <property type="molecule type" value="Genomic_DNA"/>
</dbReference>
<comment type="caution">
    <text evidence="1">The sequence shown here is derived from an EMBL/GenBank/DDBJ whole genome shotgun (WGS) entry which is preliminary data.</text>
</comment>
<dbReference type="AlphaFoldDB" id="W7YDI7"/>
<sequence>MNCQILTVDTSDNTNTDISWRVIGSKKVTCFQVKAFKNESTEYMCVIGLSIP</sequence>
<name>W7YDI7_9BACT</name>
<keyword evidence="2" id="KW-1185">Reference proteome</keyword>
<protein>
    <submittedName>
        <fullName evidence="1">Uncharacterized protein</fullName>
    </submittedName>
</protein>
<proteinExistence type="predicted"/>
<gene>
    <name evidence="1" type="ORF">JCM21142_104282</name>
</gene>
<dbReference type="Proteomes" id="UP000019402">
    <property type="component" value="Unassembled WGS sequence"/>
</dbReference>